<protein>
    <submittedName>
        <fullName evidence="6">AraC family transcriptional regulator</fullName>
    </submittedName>
</protein>
<dbReference type="PANTHER" id="PTHR43280:SF28">
    <property type="entry name" value="HTH-TYPE TRANSCRIPTIONAL ACTIVATOR RHAS"/>
    <property type="match status" value="1"/>
</dbReference>
<dbReference type="InterPro" id="IPR009057">
    <property type="entry name" value="Homeodomain-like_sf"/>
</dbReference>
<dbReference type="PROSITE" id="PS00041">
    <property type="entry name" value="HTH_ARAC_FAMILY_1"/>
    <property type="match status" value="1"/>
</dbReference>
<dbReference type="EMBL" id="JACJVR010000119">
    <property type="protein sequence ID" value="MBB6695228.1"/>
    <property type="molecule type" value="Genomic_DNA"/>
</dbReference>
<evidence type="ECO:0000256" key="2">
    <source>
        <dbReference type="ARBA" id="ARBA00023125"/>
    </source>
</evidence>
<dbReference type="Proteomes" id="UP000553776">
    <property type="component" value="Unassembled WGS sequence"/>
</dbReference>
<organism evidence="6 7">
    <name type="scientific">Cohnella xylanilytica</name>
    <dbReference type="NCBI Taxonomy" id="557555"/>
    <lineage>
        <taxon>Bacteria</taxon>
        <taxon>Bacillati</taxon>
        <taxon>Bacillota</taxon>
        <taxon>Bacilli</taxon>
        <taxon>Bacillales</taxon>
        <taxon>Paenibacillaceae</taxon>
        <taxon>Cohnella</taxon>
    </lineage>
</organism>
<dbReference type="InterPro" id="IPR003313">
    <property type="entry name" value="AraC-bd"/>
</dbReference>
<evidence type="ECO:0000259" key="5">
    <source>
        <dbReference type="PROSITE" id="PS50983"/>
    </source>
</evidence>
<dbReference type="InterPro" id="IPR037923">
    <property type="entry name" value="HTH-like"/>
</dbReference>
<dbReference type="GO" id="GO:0043565">
    <property type="term" value="F:sequence-specific DNA binding"/>
    <property type="evidence" value="ECO:0007669"/>
    <property type="project" value="InterPro"/>
</dbReference>
<reference evidence="6 7" key="1">
    <citation type="submission" date="2020-08" db="EMBL/GenBank/DDBJ databases">
        <title>Cohnella phylogeny.</title>
        <authorList>
            <person name="Dunlap C."/>
        </authorList>
    </citation>
    <scope>NUCLEOTIDE SEQUENCE [LARGE SCALE GENOMIC DNA]</scope>
    <source>
        <strain evidence="6 7">DSM 25239</strain>
    </source>
</reference>
<dbReference type="PROSITE" id="PS01124">
    <property type="entry name" value="HTH_ARAC_FAMILY_2"/>
    <property type="match status" value="1"/>
</dbReference>
<accession>A0A841U873</accession>
<feature type="domain" description="Fe/B12 periplasmic-binding" evidence="5">
    <location>
        <begin position="285"/>
        <end position="557"/>
    </location>
</feature>
<name>A0A841U873_9BACL</name>
<dbReference type="PANTHER" id="PTHR43280">
    <property type="entry name" value="ARAC-FAMILY TRANSCRIPTIONAL REGULATOR"/>
    <property type="match status" value="1"/>
</dbReference>
<keyword evidence="3" id="KW-0804">Transcription</keyword>
<comment type="caution">
    <text evidence="6">The sequence shown here is derived from an EMBL/GenBank/DDBJ whole genome shotgun (WGS) entry which is preliminary data.</text>
</comment>
<gene>
    <name evidence="6" type="ORF">H7B90_27915</name>
</gene>
<evidence type="ECO:0000313" key="6">
    <source>
        <dbReference type="EMBL" id="MBB6695228.1"/>
    </source>
</evidence>
<dbReference type="SUPFAM" id="SSF53807">
    <property type="entry name" value="Helical backbone' metal receptor"/>
    <property type="match status" value="1"/>
</dbReference>
<dbReference type="InterPro" id="IPR002491">
    <property type="entry name" value="ABC_transptr_periplasmic_BD"/>
</dbReference>
<evidence type="ECO:0000259" key="4">
    <source>
        <dbReference type="PROSITE" id="PS01124"/>
    </source>
</evidence>
<proteinExistence type="predicted"/>
<feature type="domain" description="HTH araC/xylS-type" evidence="4">
    <location>
        <begin position="183"/>
        <end position="281"/>
    </location>
</feature>
<dbReference type="AlphaFoldDB" id="A0A841U873"/>
<evidence type="ECO:0000313" key="7">
    <source>
        <dbReference type="Proteomes" id="UP000553776"/>
    </source>
</evidence>
<keyword evidence="2" id="KW-0238">DNA-binding</keyword>
<dbReference type="InterPro" id="IPR018060">
    <property type="entry name" value="HTH_AraC"/>
</dbReference>
<dbReference type="Pfam" id="PF12833">
    <property type="entry name" value="HTH_18"/>
    <property type="match status" value="1"/>
</dbReference>
<sequence length="557" mass="62556">MEALAVSHSQIPEWEESRFPLYAADRIQSLYGSSNRPMHAIDEELTVLIAIAGGEGMLKVGDKSYELTEGSAVLLPPRSRAALIASRPRRLHAYKLAIAAMDPPRGASSAALTRSSEAVSGSSVLFFPREPAIVACLEELYIHRSPENEARHVRNQIAFHQVVLRLLERQPSGHEANEQPSMERSIAYMENHYQEKITRERLAEIAGVSRSHYSILFKQRTGFSPNEYLSRLRVNRAKELLLNGSGTLREIAQKVGYKDEFYLSRRFKQQTGAPPSGFDPGSIRRVAVWLSPYASHLQLLGLEPAVLVSDSAEYVNADGLRPPEAMKFVGAGRPLEEAKSVMRDNGVDLIIAAGDHLSHLGLNPGRLREVAPVADVSWMEMGWKEHLRQIARLVGRSDRAERWLAEFEREESAARERMRRIAVAGETVTILVVKPDQLLVYGARNVGYVMYYALGLRPPAGIRREMERHGERFHSLPIELSRLGEFAGDRILSIVFPDARGSVAHSESVFHSSYWDELPAVQRHQTHFLEVDDWIPYNPISIRLQLRRAVALFAGDQ</sequence>
<dbReference type="Gene3D" id="1.10.10.60">
    <property type="entry name" value="Homeodomain-like"/>
    <property type="match status" value="2"/>
</dbReference>
<dbReference type="InterPro" id="IPR018062">
    <property type="entry name" value="HTH_AraC-typ_CS"/>
</dbReference>
<dbReference type="GO" id="GO:0003700">
    <property type="term" value="F:DNA-binding transcription factor activity"/>
    <property type="evidence" value="ECO:0007669"/>
    <property type="project" value="InterPro"/>
</dbReference>
<dbReference type="SUPFAM" id="SSF51215">
    <property type="entry name" value="Regulatory protein AraC"/>
    <property type="match status" value="1"/>
</dbReference>
<evidence type="ECO:0000256" key="1">
    <source>
        <dbReference type="ARBA" id="ARBA00023015"/>
    </source>
</evidence>
<dbReference type="Gene3D" id="3.40.50.1980">
    <property type="entry name" value="Nitrogenase molybdenum iron protein domain"/>
    <property type="match status" value="1"/>
</dbReference>
<dbReference type="SMART" id="SM00342">
    <property type="entry name" value="HTH_ARAC"/>
    <property type="match status" value="1"/>
</dbReference>
<keyword evidence="7" id="KW-1185">Reference proteome</keyword>
<dbReference type="PROSITE" id="PS50983">
    <property type="entry name" value="FE_B12_PBP"/>
    <property type="match status" value="1"/>
</dbReference>
<dbReference type="Pfam" id="PF02311">
    <property type="entry name" value="AraC_binding"/>
    <property type="match status" value="1"/>
</dbReference>
<evidence type="ECO:0000256" key="3">
    <source>
        <dbReference type="ARBA" id="ARBA00023163"/>
    </source>
</evidence>
<dbReference type="SUPFAM" id="SSF46689">
    <property type="entry name" value="Homeodomain-like"/>
    <property type="match status" value="2"/>
</dbReference>
<keyword evidence="1" id="KW-0805">Transcription regulation</keyword>